<dbReference type="Gene3D" id="3.40.50.300">
    <property type="entry name" value="P-loop containing nucleotide triphosphate hydrolases"/>
    <property type="match status" value="1"/>
</dbReference>
<keyword evidence="1" id="KW-0808">Transferase</keyword>
<reference evidence="2" key="1">
    <citation type="submission" date="2017-08" db="EMBL/GenBank/DDBJ databases">
        <authorList>
            <person name="Imhoff J.F."/>
            <person name="Rahn T."/>
            <person name="Kuenzel S."/>
            <person name="Neulinger S.C."/>
        </authorList>
    </citation>
    <scope>NUCLEOTIDE SEQUENCE</scope>
    <source>
        <strain evidence="2">IM 151</strain>
    </source>
</reference>
<accession>A0ABS1DUV3</accession>
<dbReference type="EMBL" id="NRRU01000048">
    <property type="protein sequence ID" value="MBK1713814.1"/>
    <property type="molecule type" value="Genomic_DNA"/>
</dbReference>
<dbReference type="PANTHER" id="PTHR12788:SF10">
    <property type="entry name" value="PROTEIN-TYROSINE SULFOTRANSFERASE"/>
    <property type="match status" value="1"/>
</dbReference>
<evidence type="ECO:0008006" key="4">
    <source>
        <dbReference type="Google" id="ProtNLM"/>
    </source>
</evidence>
<dbReference type="Pfam" id="PF13469">
    <property type="entry name" value="Sulfotransfer_3"/>
    <property type="match status" value="1"/>
</dbReference>
<name>A0ABS1DUV3_RUBGE</name>
<dbReference type="PANTHER" id="PTHR12788">
    <property type="entry name" value="PROTEIN-TYROSINE SULFOTRANSFERASE 2"/>
    <property type="match status" value="1"/>
</dbReference>
<comment type="caution">
    <text evidence="2">The sequence shown here is derived from an EMBL/GenBank/DDBJ whole genome shotgun (WGS) entry which is preliminary data.</text>
</comment>
<dbReference type="InterPro" id="IPR027417">
    <property type="entry name" value="P-loop_NTPase"/>
</dbReference>
<dbReference type="Proteomes" id="UP001041814">
    <property type="component" value="Unassembled WGS sequence"/>
</dbReference>
<keyword evidence="3" id="KW-1185">Reference proteome</keyword>
<organism evidence="2 3">
    <name type="scientific">Rubrivivax gelatinosus</name>
    <name type="common">Rhodocyclus gelatinosus</name>
    <name type="synonym">Rhodopseudomonas gelatinosa</name>
    <dbReference type="NCBI Taxonomy" id="28068"/>
    <lineage>
        <taxon>Bacteria</taxon>
        <taxon>Pseudomonadati</taxon>
        <taxon>Pseudomonadota</taxon>
        <taxon>Betaproteobacteria</taxon>
        <taxon>Burkholderiales</taxon>
        <taxon>Sphaerotilaceae</taxon>
        <taxon>Rubrivivax</taxon>
    </lineage>
</organism>
<sequence>MFMENLGGSPPAFLVGAGRSGTTLLYKLLAAHPLVGYLNNYLTRLPRFDSVILGNRLLQDHYTLKRRAWFDDRGGAFLGGRRHRPGRWFPTPEECEPFYKRCGFPEMVPSNWVPTAETQSRARRLFGRIRQLNGTPLLLSKRTANNRRIPALHATFPDSRFVVLHRDGRAVAQSLVQVHWWDDHILYWDGRTPRELVRRGADALDLAAQNWAHEVRDMSAGLACIPASQVIYLRYDELLTEPGAQLRRVLTFLGVDPDYSPGYWQLIATLNLRYQGEHWQPRWTAEQRARVEAVQADILAAVGYLGDLR</sequence>
<proteinExistence type="predicted"/>
<evidence type="ECO:0000256" key="1">
    <source>
        <dbReference type="ARBA" id="ARBA00022679"/>
    </source>
</evidence>
<dbReference type="SUPFAM" id="SSF52540">
    <property type="entry name" value="P-loop containing nucleoside triphosphate hydrolases"/>
    <property type="match status" value="1"/>
</dbReference>
<gene>
    <name evidence="2" type="ORF">CKO43_13620</name>
</gene>
<dbReference type="InterPro" id="IPR026634">
    <property type="entry name" value="TPST-like"/>
</dbReference>
<evidence type="ECO:0000313" key="2">
    <source>
        <dbReference type="EMBL" id="MBK1713814.1"/>
    </source>
</evidence>
<protein>
    <recommendedName>
        <fullName evidence="4">Sulfotransferase</fullName>
    </recommendedName>
</protein>
<evidence type="ECO:0000313" key="3">
    <source>
        <dbReference type="Proteomes" id="UP001041814"/>
    </source>
</evidence>
<reference evidence="2" key="2">
    <citation type="journal article" date="2020" name="Microorganisms">
        <title>Osmotic Adaptation and Compatible Solute Biosynthesis of Phototrophic Bacteria as Revealed from Genome Analyses.</title>
        <authorList>
            <person name="Imhoff J.F."/>
            <person name="Rahn T."/>
            <person name="Kunzel S."/>
            <person name="Keller A."/>
            <person name="Neulinger S.C."/>
        </authorList>
    </citation>
    <scope>NUCLEOTIDE SEQUENCE</scope>
    <source>
        <strain evidence="2">IM 151</strain>
    </source>
</reference>